<dbReference type="GeneID" id="8742770"/>
<dbReference type="InterPro" id="IPR014027">
    <property type="entry name" value="UDP-Glc/GDP-Man_DH_C"/>
</dbReference>
<dbReference type="InterPro" id="IPR036220">
    <property type="entry name" value="UDP-Glc/GDP-Man_DH_C_sf"/>
</dbReference>
<evidence type="ECO:0000256" key="7">
    <source>
        <dbReference type="ARBA" id="ARBA00049130"/>
    </source>
</evidence>
<dbReference type="STRING" id="543526.Htur_2168"/>
<dbReference type="InterPro" id="IPR028359">
    <property type="entry name" value="UDP_ManNAc/GlcNAc_DH"/>
</dbReference>
<dbReference type="SUPFAM" id="SSF51735">
    <property type="entry name" value="NAD(P)-binding Rossmann-fold domains"/>
    <property type="match status" value="1"/>
</dbReference>
<dbReference type="eggNOG" id="arCOG00252">
    <property type="taxonomic scope" value="Archaea"/>
</dbReference>
<sequence length="426" mass="46735">MDQIGIIGLGYVGLPLATAFADAGHPVVGYDIKRQKIERLRAKPPMVTGVGPADRAEGVPEFTSNPERLRDCDVIITAVPTPLTETSEPDLSNVRSAGRTIGEQLRPGTTVVLESTVYPGATREEFVPEIERASGLSLGDDFAVGYSPERLVPGEERSLRNSVKPVSGHTDAVRSELMDLYESVVDELYPAPSIESAEAAKCLENAQRDLNIALINEFAMACNGVDSLDYEDVLSVADSKWNFVRYSPGLVEGHCIPIDPYFLIERLERLGRSASLMREARAVNESVVDFIVGLVEDALSERDEHIDGTDENRLLACGLAYKPNAEDLRSEAKRRLFDELRDRGLEPIGYDPHVDAADATAAFDLPMWSSLDEGDAVGVLMLTDHDEFPPFSFDDVAAAYSGRPIVVDTTRVFDERSTPGVIYRRF</sequence>
<evidence type="ECO:0000259" key="10">
    <source>
        <dbReference type="SMART" id="SM00984"/>
    </source>
</evidence>
<dbReference type="SUPFAM" id="SSF48179">
    <property type="entry name" value="6-phosphogluconate dehydrogenase C-terminal domain-like"/>
    <property type="match status" value="1"/>
</dbReference>
<dbReference type="PANTHER" id="PTHR43491">
    <property type="entry name" value="UDP-N-ACETYL-D-MANNOSAMINE DEHYDROGENASE"/>
    <property type="match status" value="1"/>
</dbReference>
<dbReference type="Pfam" id="PF00984">
    <property type="entry name" value="UDPG_MGDP_dh"/>
    <property type="match status" value="1"/>
</dbReference>
<dbReference type="InterPro" id="IPR036291">
    <property type="entry name" value="NAD(P)-bd_dom_sf"/>
</dbReference>
<name>D2RTU8_HALTV</name>
<gene>
    <name evidence="11" type="ordered locus">Htur_2168</name>
</gene>
<dbReference type="Gene3D" id="3.40.50.720">
    <property type="entry name" value="NAD(P)-binding Rossmann-like Domain"/>
    <property type="match status" value="2"/>
</dbReference>
<keyword evidence="4" id="KW-0560">Oxidoreductase</keyword>
<dbReference type="GO" id="GO:0000271">
    <property type="term" value="P:polysaccharide biosynthetic process"/>
    <property type="evidence" value="ECO:0007669"/>
    <property type="project" value="InterPro"/>
</dbReference>
<evidence type="ECO:0000313" key="12">
    <source>
        <dbReference type="Proteomes" id="UP000001903"/>
    </source>
</evidence>
<dbReference type="GO" id="GO:0016628">
    <property type="term" value="F:oxidoreductase activity, acting on the CH-CH group of donors, NAD or NADP as acceptor"/>
    <property type="evidence" value="ECO:0007669"/>
    <property type="project" value="InterPro"/>
</dbReference>
<dbReference type="InterPro" id="IPR001732">
    <property type="entry name" value="UDP-Glc/GDP-Man_DH_N"/>
</dbReference>
<dbReference type="SUPFAM" id="SSF52413">
    <property type="entry name" value="UDP-glucose/GDP-mannose dehydrogenase C-terminal domain"/>
    <property type="match status" value="1"/>
</dbReference>
<keyword evidence="12" id="KW-1185">Reference proteome</keyword>
<dbReference type="AlphaFoldDB" id="D2RTU8"/>
<evidence type="ECO:0000256" key="4">
    <source>
        <dbReference type="ARBA" id="ARBA00023002"/>
    </source>
</evidence>
<evidence type="ECO:0000256" key="5">
    <source>
        <dbReference type="ARBA" id="ARBA00023027"/>
    </source>
</evidence>
<dbReference type="NCBIfam" id="TIGR03026">
    <property type="entry name" value="NDP-sugDHase"/>
    <property type="match status" value="1"/>
</dbReference>
<feature type="domain" description="UDP-glucose/GDP-mannose dehydrogenase C-terminal" evidence="10">
    <location>
        <begin position="315"/>
        <end position="415"/>
    </location>
</feature>
<dbReference type="Pfam" id="PF03721">
    <property type="entry name" value="UDPG_MGDP_dh_N"/>
    <property type="match status" value="1"/>
</dbReference>
<proteinExistence type="inferred from homology"/>
<keyword evidence="5" id="KW-0520">NAD</keyword>
<dbReference type="InterPro" id="IPR008927">
    <property type="entry name" value="6-PGluconate_DH-like_C_sf"/>
</dbReference>
<dbReference type="PIRSF" id="PIRSF500136">
    <property type="entry name" value="UDP_ManNAc_DH"/>
    <property type="match status" value="1"/>
</dbReference>
<organism evidence="11 12">
    <name type="scientific">Haloterrigena turkmenica (strain ATCC 51198 / DSM 5511 / JCM 9101 / NCIMB 13204 / VKM B-1734 / 4k)</name>
    <name type="common">Halococcus turkmenicus</name>
    <dbReference type="NCBI Taxonomy" id="543526"/>
    <lineage>
        <taxon>Archaea</taxon>
        <taxon>Methanobacteriati</taxon>
        <taxon>Methanobacteriota</taxon>
        <taxon>Stenosarchaea group</taxon>
        <taxon>Halobacteria</taxon>
        <taxon>Halobacteriales</taxon>
        <taxon>Natrialbaceae</taxon>
        <taxon>Haloterrigena</taxon>
    </lineage>
</organism>
<dbReference type="GO" id="GO:0051287">
    <property type="term" value="F:NAD binding"/>
    <property type="evidence" value="ECO:0007669"/>
    <property type="project" value="InterPro"/>
</dbReference>
<comment type="similarity">
    <text evidence="1 8">Belongs to the UDP-glucose/GDP-mannose dehydrogenase family.</text>
</comment>
<dbReference type="Proteomes" id="UP000001903">
    <property type="component" value="Chromosome"/>
</dbReference>
<dbReference type="PIRSF" id="PIRSF000124">
    <property type="entry name" value="UDPglc_GDPman_dh"/>
    <property type="match status" value="1"/>
</dbReference>
<feature type="region of interest" description="Disordered" evidence="9">
    <location>
        <begin position="45"/>
        <end position="64"/>
    </location>
</feature>
<dbReference type="Pfam" id="PF03720">
    <property type="entry name" value="UDPG_MGDP_dh_C"/>
    <property type="match status" value="1"/>
</dbReference>
<dbReference type="OrthoDB" id="372050at2157"/>
<dbReference type="KEGG" id="htu:Htur_2168"/>
<dbReference type="SMART" id="SM00984">
    <property type="entry name" value="UDPG_MGDP_dh_C"/>
    <property type="match status" value="1"/>
</dbReference>
<evidence type="ECO:0000256" key="3">
    <source>
        <dbReference type="ARBA" id="ARBA00016796"/>
    </source>
</evidence>
<evidence type="ECO:0000256" key="8">
    <source>
        <dbReference type="PIRNR" id="PIRNR000124"/>
    </source>
</evidence>
<comment type="catalytic activity">
    <reaction evidence="7">
        <text>UDP-N-acetyl-alpha-D-mannosamine + 2 NAD(+) + H2O = UDP-N-acetyl-alpha-D-mannosaminouronate + 2 NADH + 3 H(+)</text>
        <dbReference type="Rhea" id="RHEA:25780"/>
        <dbReference type="ChEBI" id="CHEBI:15377"/>
        <dbReference type="ChEBI" id="CHEBI:15378"/>
        <dbReference type="ChEBI" id="CHEBI:57540"/>
        <dbReference type="ChEBI" id="CHEBI:57945"/>
        <dbReference type="ChEBI" id="CHEBI:68623"/>
        <dbReference type="ChEBI" id="CHEBI:70731"/>
        <dbReference type="EC" id="1.1.1.336"/>
    </reaction>
</comment>
<dbReference type="GO" id="GO:0089714">
    <property type="term" value="F:UDP-N-acetyl-D-mannosamine dehydrogenase activity"/>
    <property type="evidence" value="ECO:0007669"/>
    <property type="project" value="UniProtKB-EC"/>
</dbReference>
<protein>
    <recommendedName>
        <fullName evidence="3">UDP-N-acetyl-D-mannosamine dehydrogenase</fullName>
        <ecNumber evidence="2">1.1.1.336</ecNumber>
    </recommendedName>
    <alternativeName>
        <fullName evidence="6">UDP-ManNAc 6-dehydrogenase</fullName>
    </alternativeName>
</protein>
<evidence type="ECO:0000256" key="1">
    <source>
        <dbReference type="ARBA" id="ARBA00006601"/>
    </source>
</evidence>
<evidence type="ECO:0000256" key="6">
    <source>
        <dbReference type="ARBA" id="ARBA00030172"/>
    </source>
</evidence>
<dbReference type="HOGENOM" id="CLU_023810_3_1_2"/>
<evidence type="ECO:0000256" key="2">
    <source>
        <dbReference type="ARBA" id="ARBA00012935"/>
    </source>
</evidence>
<dbReference type="InterPro" id="IPR017476">
    <property type="entry name" value="UDP-Glc/GDP-Man"/>
</dbReference>
<dbReference type="RefSeq" id="WP_012943338.1">
    <property type="nucleotide sequence ID" value="NC_013743.1"/>
</dbReference>
<dbReference type="EMBL" id="CP001860">
    <property type="protein sequence ID" value="ADB61049.1"/>
    <property type="molecule type" value="Genomic_DNA"/>
</dbReference>
<evidence type="ECO:0000313" key="11">
    <source>
        <dbReference type="EMBL" id="ADB61049.1"/>
    </source>
</evidence>
<reference evidence="11 12" key="1">
    <citation type="journal article" date="2010" name="Stand. Genomic Sci.">
        <title>Complete genome sequence of Haloterrigena turkmenica type strain (4k).</title>
        <authorList>
            <person name="Saunders E."/>
            <person name="Tindall B.J."/>
            <person name="Fahnrich R."/>
            <person name="Lapidus A."/>
            <person name="Copeland A."/>
            <person name="Del Rio T.G."/>
            <person name="Lucas S."/>
            <person name="Chen F."/>
            <person name="Tice H."/>
            <person name="Cheng J.F."/>
            <person name="Han C."/>
            <person name="Detter J.C."/>
            <person name="Bruce D."/>
            <person name="Goodwin L."/>
            <person name="Chain P."/>
            <person name="Pitluck S."/>
            <person name="Pati A."/>
            <person name="Ivanova N."/>
            <person name="Mavromatis K."/>
            <person name="Chen A."/>
            <person name="Palaniappan K."/>
            <person name="Land M."/>
            <person name="Hauser L."/>
            <person name="Chang Y.J."/>
            <person name="Jeffries C.D."/>
            <person name="Brettin T."/>
            <person name="Rohde M."/>
            <person name="Goker M."/>
            <person name="Bristow J."/>
            <person name="Eisen J.A."/>
            <person name="Markowitz V."/>
            <person name="Hugenholtz P."/>
            <person name="Klenk H.P."/>
            <person name="Kyrpides N.C."/>
        </authorList>
    </citation>
    <scope>NUCLEOTIDE SEQUENCE [LARGE SCALE GENOMIC DNA]</scope>
    <source>
        <strain evidence="12">ATCC 51198 / DSM 5511 / JCM 9101 / NCIMB 13204 / VKM B-1734 / 4k</strain>
    </source>
</reference>
<dbReference type="PANTHER" id="PTHR43491:SF2">
    <property type="entry name" value="UDP-N-ACETYL-D-MANNOSAMINE DEHYDROGENASE"/>
    <property type="match status" value="1"/>
</dbReference>
<accession>D2RTU8</accession>
<evidence type="ECO:0000256" key="9">
    <source>
        <dbReference type="SAM" id="MobiDB-lite"/>
    </source>
</evidence>
<dbReference type="EC" id="1.1.1.336" evidence="2"/>
<dbReference type="InterPro" id="IPR014026">
    <property type="entry name" value="UDP-Glc/GDP-Man_DH_dimer"/>
</dbReference>